<keyword evidence="3" id="KW-1185">Reference proteome</keyword>
<proteinExistence type="predicted"/>
<evidence type="ECO:0000313" key="3">
    <source>
        <dbReference type="Proteomes" id="UP001558613"/>
    </source>
</evidence>
<protein>
    <submittedName>
        <fullName evidence="2">Uncharacterized protein</fullName>
    </submittedName>
</protein>
<comment type="caution">
    <text evidence="2">The sequence shown here is derived from an EMBL/GenBank/DDBJ whole genome shotgun (WGS) entry which is preliminary data.</text>
</comment>
<organism evidence="2 3">
    <name type="scientific">Cirrhinus molitorella</name>
    <name type="common">mud carp</name>
    <dbReference type="NCBI Taxonomy" id="172907"/>
    <lineage>
        <taxon>Eukaryota</taxon>
        <taxon>Metazoa</taxon>
        <taxon>Chordata</taxon>
        <taxon>Craniata</taxon>
        <taxon>Vertebrata</taxon>
        <taxon>Euteleostomi</taxon>
        <taxon>Actinopterygii</taxon>
        <taxon>Neopterygii</taxon>
        <taxon>Teleostei</taxon>
        <taxon>Ostariophysi</taxon>
        <taxon>Cypriniformes</taxon>
        <taxon>Cyprinidae</taxon>
        <taxon>Labeoninae</taxon>
        <taxon>Labeonini</taxon>
        <taxon>Cirrhinus</taxon>
    </lineage>
</organism>
<evidence type="ECO:0000256" key="1">
    <source>
        <dbReference type="SAM" id="MobiDB-lite"/>
    </source>
</evidence>
<reference evidence="2 3" key="1">
    <citation type="submission" date="2023-09" db="EMBL/GenBank/DDBJ databases">
        <authorList>
            <person name="Wang M."/>
        </authorList>
    </citation>
    <scope>NUCLEOTIDE SEQUENCE [LARGE SCALE GENOMIC DNA]</scope>
    <source>
        <strain evidence="2">GT-2023</strain>
        <tissue evidence="2">Liver</tissue>
    </source>
</reference>
<feature type="region of interest" description="Disordered" evidence="1">
    <location>
        <begin position="37"/>
        <end position="70"/>
    </location>
</feature>
<dbReference type="EMBL" id="JAYMGO010000151">
    <property type="protein sequence ID" value="KAL1246697.1"/>
    <property type="molecule type" value="Genomic_DNA"/>
</dbReference>
<dbReference type="Proteomes" id="UP001558613">
    <property type="component" value="Unassembled WGS sequence"/>
</dbReference>
<feature type="compositionally biased region" description="Basic and acidic residues" evidence="1">
    <location>
        <begin position="37"/>
        <end position="46"/>
    </location>
</feature>
<gene>
    <name evidence="2" type="ORF">QQF64_034372</name>
</gene>
<evidence type="ECO:0000313" key="2">
    <source>
        <dbReference type="EMBL" id="KAL1246697.1"/>
    </source>
</evidence>
<name>A0ABR3L1M0_9TELE</name>
<sequence length="70" mass="7610">MKTTIKDMEGNMSVWTDEVNELQAVVSTLKTELKELRDKSGGHGGEDATVQYSNRGGRGRTKISFHGGGL</sequence>
<accession>A0ABR3L1M0</accession>